<organism evidence="1">
    <name type="scientific">viral metagenome</name>
    <dbReference type="NCBI Taxonomy" id="1070528"/>
    <lineage>
        <taxon>unclassified sequences</taxon>
        <taxon>metagenomes</taxon>
        <taxon>organismal metagenomes</taxon>
    </lineage>
</organism>
<reference evidence="1" key="1">
    <citation type="journal article" date="2020" name="Nature">
        <title>Giant virus diversity and host interactions through global metagenomics.</title>
        <authorList>
            <person name="Schulz F."/>
            <person name="Roux S."/>
            <person name="Paez-Espino D."/>
            <person name="Jungbluth S."/>
            <person name="Walsh D.A."/>
            <person name="Denef V.J."/>
            <person name="McMahon K.D."/>
            <person name="Konstantinidis K.T."/>
            <person name="Eloe-Fadrosh E.A."/>
            <person name="Kyrpides N.C."/>
            <person name="Woyke T."/>
        </authorList>
    </citation>
    <scope>NUCLEOTIDE SEQUENCE</scope>
    <source>
        <strain evidence="1">GVMAG-M-3300018428-35</strain>
    </source>
</reference>
<evidence type="ECO:0008006" key="2">
    <source>
        <dbReference type="Google" id="ProtNLM"/>
    </source>
</evidence>
<proteinExistence type="predicted"/>
<dbReference type="AlphaFoldDB" id="A0A6C0BUF5"/>
<name>A0A6C0BUF5_9ZZZZ</name>
<dbReference type="EMBL" id="MN739245">
    <property type="protein sequence ID" value="QHS95204.1"/>
    <property type="molecule type" value="Genomic_DNA"/>
</dbReference>
<accession>A0A6C0BUF5</accession>
<evidence type="ECO:0000313" key="1">
    <source>
        <dbReference type="EMBL" id="QHS95204.1"/>
    </source>
</evidence>
<sequence>MIFWIILLIIVSICIKYSLELRKFNSSAELIQLQNPTNTTINELLIKKSPLIVHNLASRYLEIDDLTIDNLVKTNPGYIIKDNDKHILFSSFLEENQQISENPSMIKDFKIEKKLNEILKTFTNNLSCNLNHKLNIYKGNYKINLTRNNHDNLIYSQLSGETIFYLFNPKHKNDIINKENQSIKKWGFKISLKSGIILSIPPEWFYIYEIDKNSVLSSSYYDSYFTYVYNMIK</sequence>
<protein>
    <recommendedName>
        <fullName evidence="2">Cupin-like domain-containing protein</fullName>
    </recommendedName>
</protein>